<dbReference type="GO" id="GO:0015562">
    <property type="term" value="F:efflux transmembrane transporter activity"/>
    <property type="evidence" value="ECO:0007669"/>
    <property type="project" value="InterPro"/>
</dbReference>
<keyword evidence="10" id="KW-1185">Reference proteome</keyword>
<organism evidence="9 10">
    <name type="scientific">Helicobacter anseris</name>
    <dbReference type="NCBI Taxonomy" id="375926"/>
    <lineage>
        <taxon>Bacteria</taxon>
        <taxon>Pseudomonadati</taxon>
        <taxon>Campylobacterota</taxon>
        <taxon>Epsilonproteobacteria</taxon>
        <taxon>Campylobacterales</taxon>
        <taxon>Helicobacteraceae</taxon>
        <taxon>Helicobacter</taxon>
    </lineage>
</organism>
<dbReference type="SUPFAM" id="SSF56954">
    <property type="entry name" value="Outer membrane efflux proteins (OEP)"/>
    <property type="match status" value="1"/>
</dbReference>
<dbReference type="InterPro" id="IPR051906">
    <property type="entry name" value="TolC-like"/>
</dbReference>
<dbReference type="GO" id="GO:1990281">
    <property type="term" value="C:efflux pump complex"/>
    <property type="evidence" value="ECO:0007669"/>
    <property type="project" value="TreeGrafter"/>
</dbReference>
<keyword evidence="7" id="KW-0998">Cell outer membrane</keyword>
<sequence length="411" mass="47603">MKKYFLILFLFCFVDALDITQAIHIALQHSSDIKEQEMLKKQGEYLNKANYANLMPSIDAGYTLSYNIPSNSNHYMLNSLNIKFNYNLFNGLKDYYAILQSKQNIKTLQYNLEKTQVDIALKTKSAYISILQSQALLKILEERKKNIELQKNKAQQFVRQGIRAKNESLSMEILLANTILSIKNTELNLKYQKEILKQLLKVEIDFENLEDIQVDIQEDFNTQEIFQNILNQNPQYLALISSLDSAKLQNKSDFGSFLPSLDLSGTKFWYIDGNNVISTSYGLQSQIRLNATWNLFNGLRDSNKYQASKIYTFSLQNKIETFKRNLLLSLEDLIKNLAFAKEQYMININTLEQAEENYKIVNNRYAQGIATYTELIDAELLLNNARTNIAQAKYDFALLVAQIHSLENRIF</sequence>
<evidence type="ECO:0000256" key="5">
    <source>
        <dbReference type="ARBA" id="ARBA00022692"/>
    </source>
</evidence>
<comment type="similarity">
    <text evidence="2">Belongs to the outer membrane factor (OMF) (TC 1.B.17) family.</text>
</comment>
<comment type="caution">
    <text evidence="9">The sequence shown here is derived from an EMBL/GenBank/DDBJ whole genome shotgun (WGS) entry which is preliminary data.</text>
</comment>
<evidence type="ECO:0000256" key="7">
    <source>
        <dbReference type="ARBA" id="ARBA00023237"/>
    </source>
</evidence>
<evidence type="ECO:0000313" key="9">
    <source>
        <dbReference type="EMBL" id="RDU74406.1"/>
    </source>
</evidence>
<dbReference type="EMBL" id="NXLX01000002">
    <property type="protein sequence ID" value="RDU74406.1"/>
    <property type="molecule type" value="Genomic_DNA"/>
</dbReference>
<reference evidence="9 10" key="1">
    <citation type="submission" date="2018-04" db="EMBL/GenBank/DDBJ databases">
        <title>Novel Campyloabacter and Helicobacter Species and Strains.</title>
        <authorList>
            <person name="Mannion A.J."/>
            <person name="Shen Z."/>
            <person name="Fox J.G."/>
        </authorList>
    </citation>
    <scope>NUCLEOTIDE SEQUENCE [LARGE SCALE GENOMIC DNA]</scope>
    <source>
        <strain evidence="9 10">MIT 04-9362</strain>
    </source>
</reference>
<dbReference type="PANTHER" id="PTHR30026:SF20">
    <property type="entry name" value="OUTER MEMBRANE PROTEIN TOLC"/>
    <property type="match status" value="1"/>
</dbReference>
<dbReference type="RefSeq" id="WP_115578461.1">
    <property type="nucleotide sequence ID" value="NZ_NXLX01000002.1"/>
</dbReference>
<keyword evidence="4" id="KW-1134">Transmembrane beta strand</keyword>
<keyword evidence="8" id="KW-0175">Coiled coil</keyword>
<dbReference type="GO" id="GO:0015288">
    <property type="term" value="F:porin activity"/>
    <property type="evidence" value="ECO:0007669"/>
    <property type="project" value="TreeGrafter"/>
</dbReference>
<dbReference type="Pfam" id="PF02321">
    <property type="entry name" value="OEP"/>
    <property type="match status" value="2"/>
</dbReference>
<proteinExistence type="inferred from homology"/>
<dbReference type="Proteomes" id="UP000256695">
    <property type="component" value="Unassembled WGS sequence"/>
</dbReference>
<name>A0A3D8JBH5_9HELI</name>
<dbReference type="GO" id="GO:0009279">
    <property type="term" value="C:cell outer membrane"/>
    <property type="evidence" value="ECO:0007669"/>
    <property type="project" value="UniProtKB-SubCell"/>
</dbReference>
<evidence type="ECO:0008006" key="11">
    <source>
        <dbReference type="Google" id="ProtNLM"/>
    </source>
</evidence>
<comment type="subcellular location">
    <subcellularLocation>
        <location evidence="1">Cell outer membrane</location>
    </subcellularLocation>
</comment>
<dbReference type="OrthoDB" id="9780675at2"/>
<evidence type="ECO:0000256" key="1">
    <source>
        <dbReference type="ARBA" id="ARBA00004442"/>
    </source>
</evidence>
<evidence type="ECO:0000256" key="3">
    <source>
        <dbReference type="ARBA" id="ARBA00022448"/>
    </source>
</evidence>
<protein>
    <recommendedName>
        <fullName evidence="11">TolC family protein</fullName>
    </recommendedName>
</protein>
<dbReference type="Gene3D" id="1.20.1600.10">
    <property type="entry name" value="Outer membrane efflux proteins (OEP)"/>
    <property type="match status" value="1"/>
</dbReference>
<feature type="coiled-coil region" evidence="8">
    <location>
        <begin position="130"/>
        <end position="160"/>
    </location>
</feature>
<dbReference type="PANTHER" id="PTHR30026">
    <property type="entry name" value="OUTER MEMBRANE PROTEIN TOLC"/>
    <property type="match status" value="1"/>
</dbReference>
<dbReference type="AlphaFoldDB" id="A0A3D8JBH5"/>
<evidence type="ECO:0000256" key="4">
    <source>
        <dbReference type="ARBA" id="ARBA00022452"/>
    </source>
</evidence>
<keyword evidence="3" id="KW-0813">Transport</keyword>
<evidence type="ECO:0000256" key="8">
    <source>
        <dbReference type="SAM" id="Coils"/>
    </source>
</evidence>
<accession>A0A3D8JBH5</accession>
<dbReference type="InterPro" id="IPR003423">
    <property type="entry name" value="OMP_efflux"/>
</dbReference>
<evidence type="ECO:0000256" key="2">
    <source>
        <dbReference type="ARBA" id="ARBA00007613"/>
    </source>
</evidence>
<keyword evidence="6" id="KW-0472">Membrane</keyword>
<keyword evidence="5" id="KW-0812">Transmembrane</keyword>
<gene>
    <name evidence="9" type="ORF">CQA57_01460</name>
</gene>
<evidence type="ECO:0000256" key="6">
    <source>
        <dbReference type="ARBA" id="ARBA00023136"/>
    </source>
</evidence>
<feature type="coiled-coil region" evidence="8">
    <location>
        <begin position="323"/>
        <end position="357"/>
    </location>
</feature>
<evidence type="ECO:0000313" key="10">
    <source>
        <dbReference type="Proteomes" id="UP000256695"/>
    </source>
</evidence>